<feature type="compositionally biased region" description="Polar residues" evidence="1">
    <location>
        <begin position="199"/>
        <end position="254"/>
    </location>
</feature>
<dbReference type="EMBL" id="KZ819386">
    <property type="protein sequence ID" value="PWN41911.1"/>
    <property type="molecule type" value="Genomic_DNA"/>
</dbReference>
<feature type="compositionally biased region" description="Polar residues" evidence="1">
    <location>
        <begin position="334"/>
        <end position="346"/>
    </location>
</feature>
<feature type="compositionally biased region" description="Basic and acidic residues" evidence="1">
    <location>
        <begin position="755"/>
        <end position="773"/>
    </location>
</feature>
<name>A0A316W034_9BASI</name>
<organism evidence="2 3">
    <name type="scientific">Ceraceosorus guamensis</name>
    <dbReference type="NCBI Taxonomy" id="1522189"/>
    <lineage>
        <taxon>Eukaryota</taxon>
        <taxon>Fungi</taxon>
        <taxon>Dikarya</taxon>
        <taxon>Basidiomycota</taxon>
        <taxon>Ustilaginomycotina</taxon>
        <taxon>Exobasidiomycetes</taxon>
        <taxon>Ceraceosorales</taxon>
        <taxon>Ceraceosoraceae</taxon>
        <taxon>Ceraceosorus</taxon>
    </lineage>
</organism>
<feature type="compositionally biased region" description="Low complexity" evidence="1">
    <location>
        <begin position="61"/>
        <end position="75"/>
    </location>
</feature>
<feature type="compositionally biased region" description="Polar residues" evidence="1">
    <location>
        <begin position="1"/>
        <end position="13"/>
    </location>
</feature>
<feature type="compositionally biased region" description="Polar residues" evidence="1">
    <location>
        <begin position="940"/>
        <end position="950"/>
    </location>
</feature>
<feature type="compositionally biased region" description="Polar residues" evidence="1">
    <location>
        <begin position="1707"/>
        <end position="1718"/>
    </location>
</feature>
<dbReference type="RefSeq" id="XP_025369071.1">
    <property type="nucleotide sequence ID" value="XM_025510464.1"/>
</dbReference>
<feature type="compositionally biased region" description="Low complexity" evidence="1">
    <location>
        <begin position="541"/>
        <end position="570"/>
    </location>
</feature>
<feature type="compositionally biased region" description="Polar residues" evidence="1">
    <location>
        <begin position="1213"/>
        <end position="1223"/>
    </location>
</feature>
<feature type="compositionally biased region" description="Polar residues" evidence="1">
    <location>
        <begin position="731"/>
        <end position="742"/>
    </location>
</feature>
<feature type="compositionally biased region" description="Low complexity" evidence="1">
    <location>
        <begin position="827"/>
        <end position="837"/>
    </location>
</feature>
<evidence type="ECO:0000313" key="2">
    <source>
        <dbReference type="EMBL" id="PWN41911.1"/>
    </source>
</evidence>
<feature type="region of interest" description="Disordered" evidence="1">
    <location>
        <begin position="1"/>
        <end position="75"/>
    </location>
</feature>
<dbReference type="InParanoid" id="A0A316W034"/>
<feature type="compositionally biased region" description="Basic and acidic residues" evidence="1">
    <location>
        <begin position="651"/>
        <end position="663"/>
    </location>
</feature>
<feature type="compositionally biased region" description="Basic and acidic residues" evidence="1">
    <location>
        <begin position="324"/>
        <end position="333"/>
    </location>
</feature>
<feature type="compositionally biased region" description="Low complexity" evidence="1">
    <location>
        <begin position="1295"/>
        <end position="1307"/>
    </location>
</feature>
<feature type="compositionally biased region" description="Polar residues" evidence="1">
    <location>
        <begin position="277"/>
        <end position="294"/>
    </location>
</feature>
<feature type="compositionally biased region" description="Low complexity" evidence="1">
    <location>
        <begin position="449"/>
        <end position="465"/>
    </location>
</feature>
<feature type="compositionally biased region" description="Low complexity" evidence="1">
    <location>
        <begin position="969"/>
        <end position="999"/>
    </location>
</feature>
<protein>
    <submittedName>
        <fullName evidence="2">Uncharacterized protein</fullName>
    </submittedName>
</protein>
<dbReference type="GeneID" id="37032334"/>
<evidence type="ECO:0000313" key="3">
    <source>
        <dbReference type="Proteomes" id="UP000245783"/>
    </source>
</evidence>
<feature type="region of interest" description="Disordered" evidence="1">
    <location>
        <begin position="1736"/>
        <end position="1803"/>
    </location>
</feature>
<feature type="compositionally biased region" description="Basic and acidic residues" evidence="1">
    <location>
        <begin position="1675"/>
        <end position="1694"/>
    </location>
</feature>
<feature type="compositionally biased region" description="Pro residues" evidence="1">
    <location>
        <begin position="859"/>
        <end position="869"/>
    </location>
</feature>
<gene>
    <name evidence="2" type="ORF">IE81DRAFT_153431</name>
</gene>
<feature type="region of interest" description="Disordered" evidence="1">
    <location>
        <begin position="1675"/>
        <end position="1718"/>
    </location>
</feature>
<evidence type="ECO:0000256" key="1">
    <source>
        <dbReference type="SAM" id="MobiDB-lite"/>
    </source>
</evidence>
<feature type="compositionally biased region" description="Polar residues" evidence="1">
    <location>
        <begin position="1028"/>
        <end position="1039"/>
    </location>
</feature>
<keyword evidence="3" id="KW-1185">Reference proteome</keyword>
<proteinExistence type="predicted"/>
<sequence length="1803" mass="188240">MTTAPTSRGSSSHIRGARRDDAGSSGSSGDAPSPALPQTPTSALTATSSPIYSAMSRASDHAPPSSSSSIPTNANSPLFQLFQADDPLLGLAAFPGSGRSASSPYSFQGDAAGAGAVSPLRFRRDQKGSGDTAGESDSHSDLPDDVEVTSEPASGGDYLGLSGSPSQWASTSARDVDDRRGRMTLSVPFLSPDALEAPSPSSARMTPSSAPLSSSRYGNDQQVSAGYTASASEYSQCSATTSGMLSSDSRSTMSAFPVDVGESDSEWGEEDDERSGTAATSVSGHHAQDSTIKSSLKKMASLRRGPSRRGPKGGNPLLSSLAAMRRDVDDRSLKSSANLDTDSSSRPLRKQMDPLPPGPAHLDVAKASQPESSSSSDAASGLASLSNWSVFTHRASQGPSPSPSAPGFDHRAHTLRQLQKQDNEERARAQAKGQGMGQWRMWGNGNAGGNARLAPPSTSGGASSPQYAFGAGRPQPADVPTSANVVPTPALNASNPLFQHMLAAGGPSRSAASTSTAQRLDDASLPILAPGASIEIAKNQAPVPASAIPSSAGGQSTANASSSAPTPKSAGLRQHVARTARALPPRSPVGTMHNRGASQSSSGSGHRVRSAKSSPIAPEPPTKSPESHTDKVSSTRGTEDAWADESGQFSEQRRSRPLKDLETPRAPPVQDEQPQALSEEAVPQAKAAAERNRLVSWESRALASHAAQNGPEVANGRAGTPLRRPFVAGHSRQNSSSASDNDTLAHIRPGGHTRRPSDNRNAFHEAAHSRSNSESEGSVGSSALRERRLKSRAQRLEDEGRPVPEQLTKALAHISTDLAIPKRSRANTDADAAARVAKAVKEGATVRNSDPQPTVRALKPPPEVEQPPPAEREADAPLGREEVLASPVASRQRRSRHGGEARRGPPVASDSESESGRPSLDSTRGGASRPSFETAYSAAGSDSESASQGGDANFEGPRQAPRVPPPPRGAQRPQQGLRSLALASSASRPAMSSSSSLSSIGSNAPTINVPRRQHTAPRDTRRAETPDLSGSTSDSQSTYEAEAAQLITVTRRYPAPGPAPTGAIPSPPRRSQASGPSQAAPTPPRPPMGRAHSSSVGSADRPAQRPLILASSSRAATATEGVSHAQQAQRPGLRTLTGPDSAWASNSSENVGAASRQHARMRNASAPGSDVGPRTESMEDLAETTRGGAAGGGHRYFSSSTSRGAPRVPSHSRAGSQDSNGTEASGIRAPNSPTGSSAGSGAGRYLGVQQANWAGYKHANASADSAVSSLRLAGVSAGGFGVGSSLPYNRPGTANSDSRSSTTNSSRFPSGITSNGGRDSESPDSQGLVYEGLQRAHRDSNPSSPAVSTGSRGTLFGVSMRLKEEDIDLVEELPVITEQTSLFGIRRRLVATFPNLGKSSALRPLSSRKAEFDATERPGWSVLVGGEKEMRKREEQLEAREKELAIEAICKDEIAAVTIEVWTEQRNGRWTVRGAARHDGESGTGGAHLRDIQLINPLTTTSAAVREDHLPEIADPWAIPIDAKGIVRRKKLKSNIEMSSTRTVMRCTECMEARARGMSIRCHTCKDTGNVEWVYVIQCIVRLASFTPLKLPAHHIMGTRQPGVKYLDAGDPAHREAVLRDRAIDGLQAAAQRVGRQHFANYAARLLMGKATITRRGVLTVAVSNLKGKHRRHFEVEDGTEGKVSEVAVSKKETPPSVPPPADPASYGSSNGLAPPSNFSDAGSMVDFGVATVPASPAPTGGKRSLNSLRPPLSTLGRSGGASSSYASNDASSVYSAATSRRSPSPQPAPSTRTTARLRGLFR</sequence>
<dbReference type="Proteomes" id="UP000245783">
    <property type="component" value="Unassembled WGS sequence"/>
</dbReference>
<reference evidence="2 3" key="1">
    <citation type="journal article" date="2018" name="Mol. Biol. Evol.">
        <title>Broad Genomic Sampling Reveals a Smut Pathogenic Ancestry of the Fungal Clade Ustilaginomycotina.</title>
        <authorList>
            <person name="Kijpornyongpan T."/>
            <person name="Mondo S.J."/>
            <person name="Barry K."/>
            <person name="Sandor L."/>
            <person name="Lee J."/>
            <person name="Lipzen A."/>
            <person name="Pangilinan J."/>
            <person name="LaButti K."/>
            <person name="Hainaut M."/>
            <person name="Henrissat B."/>
            <person name="Grigoriev I.V."/>
            <person name="Spatafora J.W."/>
            <person name="Aime M.C."/>
        </authorList>
    </citation>
    <scope>NUCLEOTIDE SEQUENCE [LARGE SCALE GENOMIC DNA]</scope>
    <source>
        <strain evidence="2 3">MCA 4658</strain>
    </source>
</reference>
<feature type="compositionally biased region" description="Basic and acidic residues" evidence="1">
    <location>
        <begin position="419"/>
        <end position="428"/>
    </location>
</feature>
<feature type="compositionally biased region" description="Basic and acidic residues" evidence="1">
    <location>
        <begin position="1016"/>
        <end position="1025"/>
    </location>
</feature>
<accession>A0A316W034</accession>
<feature type="compositionally biased region" description="Low complexity" evidence="1">
    <location>
        <begin position="23"/>
        <end position="50"/>
    </location>
</feature>
<feature type="region of interest" description="Disordered" evidence="1">
    <location>
        <begin position="90"/>
        <end position="486"/>
    </location>
</feature>
<feature type="compositionally biased region" description="Polar residues" evidence="1">
    <location>
        <begin position="163"/>
        <end position="173"/>
    </location>
</feature>
<feature type="compositionally biased region" description="Low complexity" evidence="1">
    <location>
        <begin position="1761"/>
        <end position="1797"/>
    </location>
</feature>
<dbReference type="OrthoDB" id="2556086at2759"/>
<feature type="compositionally biased region" description="Basic and acidic residues" evidence="1">
    <location>
        <begin position="625"/>
        <end position="639"/>
    </location>
</feature>
<feature type="compositionally biased region" description="Basic and acidic residues" evidence="1">
    <location>
        <begin position="870"/>
        <end position="883"/>
    </location>
</feature>
<feature type="compositionally biased region" description="Low complexity" evidence="1">
    <location>
        <begin position="365"/>
        <end position="386"/>
    </location>
</feature>
<feature type="region of interest" description="Disordered" evidence="1">
    <location>
        <begin position="1281"/>
        <end position="1326"/>
    </location>
</feature>
<feature type="compositionally biased region" description="Acidic residues" evidence="1">
    <location>
        <begin position="261"/>
        <end position="273"/>
    </location>
</feature>
<feature type="region of interest" description="Disordered" evidence="1">
    <location>
        <begin position="541"/>
        <end position="1243"/>
    </location>
</feature>